<feature type="transmembrane region" description="Helical" evidence="1">
    <location>
        <begin position="91"/>
        <end position="112"/>
    </location>
</feature>
<evidence type="ECO:0008006" key="4">
    <source>
        <dbReference type="Google" id="ProtNLM"/>
    </source>
</evidence>
<reference evidence="2 3" key="1">
    <citation type="journal article" date="2013" name="Genome Biol.">
        <title>Genomic analysis reveals key aspects of prokaryotic symbiosis in the phototrophic consortium "Chlorochromatium aggregatum".</title>
        <authorList>
            <person name="Liu Z."/>
            <person name="Muller J."/>
            <person name="Li T."/>
            <person name="Alvey R.M."/>
            <person name="Vogl K."/>
            <person name="Frigaard N.U."/>
            <person name="Rockwell N.C."/>
            <person name="Boyd E.S."/>
            <person name="Tomsho L.P."/>
            <person name="Schuster S.C."/>
            <person name="Henke P."/>
            <person name="Rohde M."/>
            <person name="Overmann J."/>
            <person name="Bryant D.A."/>
        </authorList>
    </citation>
    <scope>NUCLEOTIDE SEQUENCE [LARGE SCALE GENOMIC DNA]</scope>
    <source>
        <strain evidence="2">CR</strain>
    </source>
</reference>
<dbReference type="AlphaFoldDB" id="U5N7L6"/>
<name>U5N7L6_9BURK</name>
<keyword evidence="3" id="KW-1185">Reference proteome</keyword>
<dbReference type="EMBL" id="CP004885">
    <property type="protein sequence ID" value="AGX87352.1"/>
    <property type="molecule type" value="Genomic_DNA"/>
</dbReference>
<dbReference type="Proteomes" id="UP000017184">
    <property type="component" value="Chromosome"/>
</dbReference>
<evidence type="ECO:0000313" key="2">
    <source>
        <dbReference type="EMBL" id="AGX87352.1"/>
    </source>
</evidence>
<feature type="transmembrane region" description="Helical" evidence="1">
    <location>
        <begin position="6"/>
        <end position="28"/>
    </location>
</feature>
<dbReference type="Pfam" id="PF11026">
    <property type="entry name" value="DUF2721"/>
    <property type="match status" value="1"/>
</dbReference>
<organism evidence="2 3">
    <name type="scientific">Candidatus Symbiobacter mobilis CR</name>
    <dbReference type="NCBI Taxonomy" id="946483"/>
    <lineage>
        <taxon>Bacteria</taxon>
        <taxon>Pseudomonadati</taxon>
        <taxon>Pseudomonadota</taxon>
        <taxon>Betaproteobacteria</taxon>
        <taxon>Burkholderiales</taxon>
        <taxon>Comamonadaceae</taxon>
    </lineage>
</organism>
<dbReference type="STRING" id="946483.Cenrod_1260"/>
<keyword evidence="1" id="KW-0472">Membrane</keyword>
<dbReference type="eggNOG" id="ENOG5032RP9">
    <property type="taxonomic scope" value="Bacteria"/>
</dbReference>
<evidence type="ECO:0000313" key="3">
    <source>
        <dbReference type="Proteomes" id="UP000017184"/>
    </source>
</evidence>
<sequence>MTLGTPALLFGSIALIMLAYTNRFFVLAKLIRDMHSEKSQDHRELNRKQIPSLRLRIKLVQGMQALGVLSFLICTCSMFCIFINMIHVGEILFGVSVLALMLSLLCSLWEVLISTKALNVVLNDFADNNRIP</sequence>
<dbReference type="RefSeq" id="WP_022772407.1">
    <property type="nucleotide sequence ID" value="NC_022576.1"/>
</dbReference>
<accession>U5N7L6</accession>
<protein>
    <recommendedName>
        <fullName evidence="4">DUF2721 domain-containing protein</fullName>
    </recommendedName>
</protein>
<proteinExistence type="predicted"/>
<dbReference type="InterPro" id="IPR021279">
    <property type="entry name" value="DUF2721"/>
</dbReference>
<dbReference type="PATRIC" id="fig|946483.4.peg.1266"/>
<evidence type="ECO:0000256" key="1">
    <source>
        <dbReference type="SAM" id="Phobius"/>
    </source>
</evidence>
<keyword evidence="1" id="KW-1133">Transmembrane helix</keyword>
<keyword evidence="1" id="KW-0812">Transmembrane</keyword>
<feature type="transmembrane region" description="Helical" evidence="1">
    <location>
        <begin position="65"/>
        <end position="85"/>
    </location>
</feature>
<dbReference type="KEGG" id="cbx:Cenrod_1260"/>
<dbReference type="OrthoDB" id="9813525at2"/>
<dbReference type="HOGENOM" id="CLU_126543_0_0_4"/>
<gene>
    <name evidence="2" type="ORF">Cenrod_1260</name>
</gene>